<accession>A0A9N8Z6K8</accession>
<keyword evidence="3" id="KW-1185">Reference proteome</keyword>
<gene>
    <name evidence="2" type="ORF">DERYTH_LOCUS1733</name>
</gene>
<protein>
    <submittedName>
        <fullName evidence="2">12193_t:CDS:1</fullName>
    </submittedName>
</protein>
<evidence type="ECO:0000313" key="2">
    <source>
        <dbReference type="EMBL" id="CAG8476938.1"/>
    </source>
</evidence>
<evidence type="ECO:0000256" key="1">
    <source>
        <dbReference type="SAM" id="MobiDB-lite"/>
    </source>
</evidence>
<proteinExistence type="predicted"/>
<organism evidence="2 3">
    <name type="scientific">Dentiscutata erythropus</name>
    <dbReference type="NCBI Taxonomy" id="1348616"/>
    <lineage>
        <taxon>Eukaryota</taxon>
        <taxon>Fungi</taxon>
        <taxon>Fungi incertae sedis</taxon>
        <taxon>Mucoromycota</taxon>
        <taxon>Glomeromycotina</taxon>
        <taxon>Glomeromycetes</taxon>
        <taxon>Diversisporales</taxon>
        <taxon>Gigasporaceae</taxon>
        <taxon>Dentiscutata</taxon>
    </lineage>
</organism>
<dbReference type="AlphaFoldDB" id="A0A9N8Z6K8"/>
<sequence length="428" mass="49315">MTKSMDKHGALDSQYTEQILTNHHPKPTLLYCTPPPSPMTNNLGHPNRSCSKHRCQYTSYSPPEEPLPSVPEDDTMRQHWIQNNQRMNQDVKLQPTVIKNEYDFLNDNSILGMNIDNSAMPLLVSGPQYAPVRYQQQQLAQLQQNLVQPSYMLPQQCQQIPQSSIINRNIYNSVMQPMQSVPSVSDNYMRGTITLNYNLNGLLQVMGPAYATILQSVTKGTGPVIPPTGFSSVQQLQYWIREKILALSQEWIGDIEQPYVFDPEEKLKLRLIDDEQQGQYSYDSYVLRHQFDVIIDRAEYSGDNFDPQTGDYKPFDDLNQYDDDDRFSGNSNRSSIDIDPSDIFLQKLYAFVRKFMKDVPWLRENFMMSICRDYDTVSDGGISDVAVEIRKNQSSPLLYSQQQNRQTFAMNNDIYDSQSDIVKGRLCF</sequence>
<name>A0A9N8Z6K8_9GLOM</name>
<comment type="caution">
    <text evidence="2">The sequence shown here is derived from an EMBL/GenBank/DDBJ whole genome shotgun (WGS) entry which is preliminary data.</text>
</comment>
<feature type="region of interest" description="Disordered" evidence="1">
    <location>
        <begin position="305"/>
        <end position="333"/>
    </location>
</feature>
<reference evidence="2" key="1">
    <citation type="submission" date="2021-06" db="EMBL/GenBank/DDBJ databases">
        <authorList>
            <person name="Kallberg Y."/>
            <person name="Tangrot J."/>
            <person name="Rosling A."/>
        </authorList>
    </citation>
    <scope>NUCLEOTIDE SEQUENCE</scope>
    <source>
        <strain evidence="2">MA453B</strain>
    </source>
</reference>
<dbReference type="OrthoDB" id="2123952at2759"/>
<dbReference type="EMBL" id="CAJVPY010000501">
    <property type="protein sequence ID" value="CAG8476938.1"/>
    <property type="molecule type" value="Genomic_DNA"/>
</dbReference>
<dbReference type="Proteomes" id="UP000789405">
    <property type="component" value="Unassembled WGS sequence"/>
</dbReference>
<evidence type="ECO:0000313" key="3">
    <source>
        <dbReference type="Proteomes" id="UP000789405"/>
    </source>
</evidence>